<evidence type="ECO:0000313" key="4">
    <source>
        <dbReference type="EMBL" id="VAW84988.1"/>
    </source>
</evidence>
<accession>A0A3B0YVH2</accession>
<dbReference type="InterPro" id="IPR059226">
    <property type="entry name" value="Choice_anch_Q_dom"/>
</dbReference>
<proteinExistence type="predicted"/>
<name>A0A3B0YVH2_9ZZZZ</name>
<keyword evidence="2" id="KW-0812">Transmembrane</keyword>
<dbReference type="Pfam" id="PF17963">
    <property type="entry name" value="Big_9"/>
    <property type="match status" value="3"/>
</dbReference>
<keyword evidence="2" id="KW-0472">Membrane</keyword>
<dbReference type="Pfam" id="PF17803">
    <property type="entry name" value="Cadherin_4"/>
    <property type="match status" value="1"/>
</dbReference>
<dbReference type="InterPro" id="IPR011050">
    <property type="entry name" value="Pectin_lyase_fold/virulence"/>
</dbReference>
<sequence>MINNNFKNNMFCVLKSAILFIGFTSAASAVTFNVDSSADAIDAALSEPACSSVIFTGTTPPARSCTLRAAIMQANATLGPDTIILPAGNYTLSLRRVSSANTFGLTENNTAAGDLDITDSLHIIAGDPSNPDDTTIKFRNTNNLADRDRIFQVTPKSETIDVLIQGLTIQGGYQSNENQGGGGLLVYKGSGFLDNSPNVTLQNVNFIGNFSGVTGGAVANWGGNVLIEDSIIDGNRTPYIVNNTRNFQNTGRTATFEGGGQGGGIANWSGEMTLRRTEITDNLAQNGGGVYSQDASNIISMVLIEDSMISDNKSFMGAGLFTVANGNWDFAARKLVKHGLILNRTTVSDNVSEFAGGGLYTMGLGSTLISTSTFSGNEAWDSPGHPSYPGRGGGIYHSSRVMDIVSSTIAGNDAQEARVTDVLTTSSNGGDEIFVDFANGTSRPGSSASRFTIQNSIIGDGPPTDSSDPGFGVDDNCNGPEGYQDSIQSLGGNLDSGTTCFANSATSPSNKVSKSLNGGNAINPVMLGLAELTDNSGLHKLPSGGYVQTRALKPGSVAIRAGEGCPGSDQRGFAVTGTCDIGAYQVNVDITQAGNAAPIPQVDEISVTAGSSAPVVVPVLQNDRDPDITDELNIVSIVDPAVGSAVLNSDTNTISVTIPSNVESGAPAEIVVLYTVSDGDKVAEGKLVVVAYAENDNTLPQAANDALSISSEDKKMVIYLLTNDSDADKGDVLRINTVEIIDANVGTLHYNNDNANDNNENASSTTTTIDDDSTVTNTITITNENGDDVGIGIIEEGTVVYVPGPNFTGEFQFSYTIADNRGGVSEPAVVTVNVNGAPKITKINQVLSLNAERKVSGVITAIDPEGDSISFSGGIGLQGQAVFTDDNGAFEYTANEGAEGLDSFTIAVSDGIGMGATTVQVEISKTVAPAPSDSRQEPQTENPSLSSGTIVIETSSSTGGDEGGGGALNFVVLLLGLLLVPLLRRRNYLRS</sequence>
<feature type="domain" description="RapA2 cadherin-like" evidence="3">
    <location>
        <begin position="695"/>
        <end position="753"/>
    </location>
</feature>
<dbReference type="AlphaFoldDB" id="A0A3B0YVH2"/>
<feature type="compositionally biased region" description="Polar residues" evidence="1">
    <location>
        <begin position="937"/>
        <end position="949"/>
    </location>
</feature>
<dbReference type="Gene3D" id="2.60.40.2810">
    <property type="match status" value="1"/>
</dbReference>
<dbReference type="EMBL" id="UOFO01000056">
    <property type="protein sequence ID" value="VAW84988.1"/>
    <property type="molecule type" value="Genomic_DNA"/>
</dbReference>
<feature type="region of interest" description="Disordered" evidence="1">
    <location>
        <begin position="927"/>
        <end position="961"/>
    </location>
</feature>
<protein>
    <recommendedName>
        <fullName evidence="3">RapA2 cadherin-like domain-containing protein</fullName>
    </recommendedName>
</protein>
<dbReference type="InterPro" id="IPR040853">
    <property type="entry name" value="RapA2_cadherin-like"/>
</dbReference>
<feature type="region of interest" description="Disordered" evidence="1">
    <location>
        <begin position="454"/>
        <end position="482"/>
    </location>
</feature>
<reference evidence="4" key="1">
    <citation type="submission" date="2018-06" db="EMBL/GenBank/DDBJ databases">
        <authorList>
            <person name="Zhirakovskaya E."/>
        </authorList>
    </citation>
    <scope>NUCLEOTIDE SEQUENCE</scope>
</reference>
<dbReference type="NCBIfam" id="NF041518">
    <property type="entry name" value="choice_anch_Q"/>
    <property type="match status" value="1"/>
</dbReference>
<dbReference type="SUPFAM" id="SSF51126">
    <property type="entry name" value="Pectin lyase-like"/>
    <property type="match status" value="1"/>
</dbReference>
<gene>
    <name evidence="4" type="ORF">MNBD_GAMMA16-355</name>
</gene>
<feature type="transmembrane region" description="Helical" evidence="2">
    <location>
        <begin position="964"/>
        <end position="983"/>
    </location>
</feature>
<evidence type="ECO:0000256" key="2">
    <source>
        <dbReference type="SAM" id="Phobius"/>
    </source>
</evidence>
<keyword evidence="2" id="KW-1133">Transmembrane helix</keyword>
<organism evidence="4">
    <name type="scientific">hydrothermal vent metagenome</name>
    <dbReference type="NCBI Taxonomy" id="652676"/>
    <lineage>
        <taxon>unclassified sequences</taxon>
        <taxon>metagenomes</taxon>
        <taxon>ecological metagenomes</taxon>
    </lineage>
</organism>
<evidence type="ECO:0000259" key="3">
    <source>
        <dbReference type="Pfam" id="PF17803"/>
    </source>
</evidence>
<evidence type="ECO:0000256" key="1">
    <source>
        <dbReference type="SAM" id="MobiDB-lite"/>
    </source>
</evidence>